<dbReference type="InterPro" id="IPR002347">
    <property type="entry name" value="SDR_fam"/>
</dbReference>
<evidence type="ECO:0000256" key="3">
    <source>
        <dbReference type="SAM" id="MobiDB-lite"/>
    </source>
</evidence>
<keyword evidence="2" id="KW-0560">Oxidoreductase</keyword>
<evidence type="ECO:0000313" key="5">
    <source>
        <dbReference type="Proteomes" id="UP000053398"/>
    </source>
</evidence>
<dbReference type="PRINTS" id="PR00081">
    <property type="entry name" value="GDHRDH"/>
</dbReference>
<evidence type="ECO:0008006" key="6">
    <source>
        <dbReference type="Google" id="ProtNLM"/>
    </source>
</evidence>
<dbReference type="PANTHER" id="PTHR43669:SF3">
    <property type="entry name" value="ALCOHOL DEHYDROGENASE, PUTATIVE (AFU_ORTHOLOGUE AFUA_3G03445)-RELATED"/>
    <property type="match status" value="1"/>
</dbReference>
<dbReference type="InterPro" id="IPR036291">
    <property type="entry name" value="NAD(P)-bd_dom_sf"/>
</dbReference>
<keyword evidence="5" id="KW-1185">Reference proteome</keyword>
<dbReference type="AlphaFoldDB" id="A0A101PVR2"/>
<evidence type="ECO:0000256" key="2">
    <source>
        <dbReference type="ARBA" id="ARBA00023002"/>
    </source>
</evidence>
<comment type="caution">
    <text evidence="4">The sequence shown here is derived from an EMBL/GenBank/DDBJ whole genome shotgun (WGS) entry which is preliminary data.</text>
</comment>
<dbReference type="PANTHER" id="PTHR43669">
    <property type="entry name" value="5-KETO-D-GLUCONATE 5-REDUCTASE"/>
    <property type="match status" value="1"/>
</dbReference>
<evidence type="ECO:0000256" key="1">
    <source>
        <dbReference type="ARBA" id="ARBA00006484"/>
    </source>
</evidence>
<dbReference type="SUPFAM" id="SSF51735">
    <property type="entry name" value="NAD(P)-binding Rossmann-fold domains"/>
    <property type="match status" value="1"/>
</dbReference>
<protein>
    <recommendedName>
        <fullName evidence="6">Short-chain dehydrogenase</fullName>
    </recommendedName>
</protein>
<dbReference type="Pfam" id="PF00106">
    <property type="entry name" value="adh_short"/>
    <property type="match status" value="1"/>
</dbReference>
<accession>A0A101PVR2</accession>
<feature type="region of interest" description="Disordered" evidence="3">
    <location>
        <begin position="147"/>
        <end position="179"/>
    </location>
</feature>
<comment type="similarity">
    <text evidence="1">Belongs to the short-chain dehydrogenases/reductases (SDR) family.</text>
</comment>
<dbReference type="Proteomes" id="UP000053398">
    <property type="component" value="Unassembled WGS sequence"/>
</dbReference>
<reference evidence="4 5" key="1">
    <citation type="submission" date="2015-10" db="EMBL/GenBank/DDBJ databases">
        <title>Draft genome sequence of Streptomyces corchorusii DSM 40340, type strain for the species Streptomyces corchorusii.</title>
        <authorList>
            <person name="Ruckert C."/>
            <person name="Winkler A."/>
            <person name="Kalinowski J."/>
            <person name="Kampfer P."/>
            <person name="Glaeser S."/>
        </authorList>
    </citation>
    <scope>NUCLEOTIDE SEQUENCE [LARGE SCALE GENOMIC DNA]</scope>
    <source>
        <strain evidence="4 5">DSM 40340</strain>
    </source>
</reference>
<dbReference type="Gene3D" id="3.40.50.720">
    <property type="entry name" value="NAD(P)-binding Rossmann-like Domain"/>
    <property type="match status" value="1"/>
</dbReference>
<gene>
    <name evidence="4" type="ORF">AQJ11_34505</name>
</gene>
<dbReference type="CDD" id="cd05233">
    <property type="entry name" value="SDR_c"/>
    <property type="match status" value="1"/>
</dbReference>
<dbReference type="GO" id="GO:0016491">
    <property type="term" value="F:oxidoreductase activity"/>
    <property type="evidence" value="ECO:0007669"/>
    <property type="project" value="UniProtKB-KW"/>
</dbReference>
<sequence>MRSQSLAALVTGGASGIGPATARLLTDEGARVAVLDVAAQAPGEFAAHLNGGISDDASVVAAVRDAVRALGGLDVLVDNAGIGAQDDVEDNSDEEWHRVLDMNVVGMVRVTRAALPALRASAHAAIAEPRIEAELVHHVGEQLLPGQEQSIGAHRGRGVAPVAATDRSHSRAAASGSMA</sequence>
<organism evidence="4 5">
    <name type="scientific">Streptomyces corchorusii</name>
    <name type="common">Streptomyces chibaensis</name>
    <dbReference type="NCBI Taxonomy" id="1903"/>
    <lineage>
        <taxon>Bacteria</taxon>
        <taxon>Bacillati</taxon>
        <taxon>Actinomycetota</taxon>
        <taxon>Actinomycetes</taxon>
        <taxon>Kitasatosporales</taxon>
        <taxon>Streptomycetaceae</taxon>
        <taxon>Streptomyces</taxon>
    </lineage>
</organism>
<proteinExistence type="inferred from homology"/>
<dbReference type="EMBL" id="LMWP01000043">
    <property type="protein sequence ID" value="KUN18546.1"/>
    <property type="molecule type" value="Genomic_DNA"/>
</dbReference>
<name>A0A101PVR2_STRCK</name>
<evidence type="ECO:0000313" key="4">
    <source>
        <dbReference type="EMBL" id="KUN18546.1"/>
    </source>
</evidence>